<comment type="caution">
    <text evidence="2">The sequence shown here is derived from an EMBL/GenBank/DDBJ whole genome shotgun (WGS) entry which is preliminary data.</text>
</comment>
<gene>
    <name evidence="2" type="ORF">BPAE_0073g00450</name>
</gene>
<keyword evidence="3" id="KW-1185">Reference proteome</keyword>
<reference evidence="2 3" key="1">
    <citation type="submission" date="2017-12" db="EMBL/GenBank/DDBJ databases">
        <title>Comparative genomics of Botrytis spp.</title>
        <authorList>
            <person name="Valero-Jimenez C.A."/>
            <person name="Tapia P."/>
            <person name="Veloso J."/>
            <person name="Silva-Moreno E."/>
            <person name="Staats M."/>
            <person name="Valdes J.H."/>
            <person name="Van Kan J.A.L."/>
        </authorList>
    </citation>
    <scope>NUCLEOTIDE SEQUENCE [LARGE SCALE GENOMIC DNA]</scope>
    <source>
        <strain evidence="2 3">Bp0003</strain>
    </source>
</reference>
<evidence type="ECO:0000256" key="1">
    <source>
        <dbReference type="SAM" id="MobiDB-lite"/>
    </source>
</evidence>
<name>A0A4Z1FS48_9HELO</name>
<protein>
    <submittedName>
        <fullName evidence="2">Uncharacterized protein</fullName>
    </submittedName>
</protein>
<feature type="region of interest" description="Disordered" evidence="1">
    <location>
        <begin position="59"/>
        <end position="90"/>
    </location>
</feature>
<feature type="compositionally biased region" description="Polar residues" evidence="1">
    <location>
        <begin position="77"/>
        <end position="90"/>
    </location>
</feature>
<evidence type="ECO:0000313" key="3">
    <source>
        <dbReference type="Proteomes" id="UP000297910"/>
    </source>
</evidence>
<evidence type="ECO:0000313" key="2">
    <source>
        <dbReference type="EMBL" id="TGO25779.1"/>
    </source>
</evidence>
<dbReference type="EMBL" id="PQXI01000073">
    <property type="protein sequence ID" value="TGO25779.1"/>
    <property type="molecule type" value="Genomic_DNA"/>
</dbReference>
<accession>A0A4Z1FS48</accession>
<organism evidence="2 3">
    <name type="scientific">Botrytis paeoniae</name>
    <dbReference type="NCBI Taxonomy" id="278948"/>
    <lineage>
        <taxon>Eukaryota</taxon>
        <taxon>Fungi</taxon>
        <taxon>Dikarya</taxon>
        <taxon>Ascomycota</taxon>
        <taxon>Pezizomycotina</taxon>
        <taxon>Leotiomycetes</taxon>
        <taxon>Helotiales</taxon>
        <taxon>Sclerotiniaceae</taxon>
        <taxon>Botrytis</taxon>
    </lineage>
</organism>
<dbReference type="AlphaFoldDB" id="A0A4Z1FS48"/>
<sequence length="127" mass="14027">MDISLMLFIIPESITRNTSSVYMNRSKIRPEQSHTTSIEIRLLLNAYLFISLLDSQSKLQTPNRRTNTKEPTKKNQQKPSCVQKSAPNSTNAAAVISTPVPATINTCTTAHSKIVLCFAPHSVASQI</sequence>
<dbReference type="Proteomes" id="UP000297910">
    <property type="component" value="Unassembled WGS sequence"/>
</dbReference>
<proteinExistence type="predicted"/>